<reference evidence="8 9" key="1">
    <citation type="journal article" date="2021" name="Int. J. Syst. Evol. Microbiol.">
        <title>Lentilactobacillus fungorum sp. nov., isolated from spent mushroom substrates.</title>
        <authorList>
            <person name="Tohno M."/>
            <person name="Tanizawa Y."/>
            <person name="Kojima Y."/>
            <person name="Sakamoto M."/>
            <person name="Ohkuma M."/>
            <person name="Kobayashi H."/>
        </authorList>
    </citation>
    <scope>NUCLEOTIDE SEQUENCE [LARGE SCALE GENOMIC DNA]</scope>
    <source>
        <strain evidence="8 9">YK48G</strain>
    </source>
</reference>
<evidence type="ECO:0000313" key="9">
    <source>
        <dbReference type="Proteomes" id="UP000604765"/>
    </source>
</evidence>
<dbReference type="PANTHER" id="PTHR42718">
    <property type="entry name" value="MAJOR FACILITATOR SUPERFAMILY MULTIDRUG TRANSPORTER MFSC"/>
    <property type="match status" value="1"/>
</dbReference>
<dbReference type="Proteomes" id="UP000604765">
    <property type="component" value="Unassembled WGS sequence"/>
</dbReference>
<evidence type="ECO:0000256" key="3">
    <source>
        <dbReference type="ARBA" id="ARBA00022692"/>
    </source>
</evidence>
<proteinExistence type="predicted"/>
<feature type="transmembrane region" description="Helical" evidence="6">
    <location>
        <begin position="6"/>
        <end position="31"/>
    </location>
</feature>
<keyword evidence="3 6" id="KW-0812">Transmembrane</keyword>
<dbReference type="PANTHER" id="PTHR42718:SF9">
    <property type="entry name" value="MAJOR FACILITATOR SUPERFAMILY MULTIDRUG TRANSPORTER MFSC"/>
    <property type="match status" value="1"/>
</dbReference>
<keyword evidence="5 6" id="KW-0472">Membrane</keyword>
<evidence type="ECO:0000256" key="4">
    <source>
        <dbReference type="ARBA" id="ARBA00022989"/>
    </source>
</evidence>
<dbReference type="InterPro" id="IPR011701">
    <property type="entry name" value="MFS"/>
</dbReference>
<keyword evidence="9" id="KW-1185">Reference proteome</keyword>
<evidence type="ECO:0000256" key="1">
    <source>
        <dbReference type="ARBA" id="ARBA00004651"/>
    </source>
</evidence>
<comment type="subcellular location">
    <subcellularLocation>
        <location evidence="1">Cell membrane</location>
        <topology evidence="1">Multi-pass membrane protein</topology>
    </subcellularLocation>
</comment>
<dbReference type="SUPFAM" id="SSF103473">
    <property type="entry name" value="MFS general substrate transporter"/>
    <property type="match status" value="1"/>
</dbReference>
<keyword evidence="2" id="KW-0813">Transport</keyword>
<feature type="transmembrane region" description="Helical" evidence="6">
    <location>
        <begin position="43"/>
        <end position="61"/>
    </location>
</feature>
<dbReference type="InterPro" id="IPR036259">
    <property type="entry name" value="MFS_trans_sf"/>
</dbReference>
<evidence type="ECO:0000259" key="7">
    <source>
        <dbReference type="PROSITE" id="PS50850"/>
    </source>
</evidence>
<keyword evidence="4 6" id="KW-1133">Transmembrane helix</keyword>
<evidence type="ECO:0000256" key="2">
    <source>
        <dbReference type="ARBA" id="ARBA00022448"/>
    </source>
</evidence>
<feature type="domain" description="Major facilitator superfamily (MFS) profile" evidence="7">
    <location>
        <begin position="1"/>
        <end position="169"/>
    </location>
</feature>
<feature type="transmembrane region" description="Helical" evidence="6">
    <location>
        <begin position="109"/>
        <end position="127"/>
    </location>
</feature>
<sequence length="174" mass="17996">MQIVSHTTAIVASLVLLPGALIGACLAPIGGKIYDQLGPKKPILLGLVLQLLSVVLLAIVADHATTILILIAYTLTMLGIGFAAGNIMTNGNQLSKQQNADGNALFNTLQQFAGAVGTSIVSVIFGLFQRNAGNYAANTTNGAQLAFIYLIGVVLINLISISIGLHKGTTNIKS</sequence>
<accession>A0ABQ3VZZ3</accession>
<comment type="caution">
    <text evidence="8">The sequence shown here is derived from an EMBL/GenBank/DDBJ whole genome shotgun (WGS) entry which is preliminary data.</text>
</comment>
<name>A0ABQ3VZZ3_9LACO</name>
<evidence type="ECO:0000256" key="5">
    <source>
        <dbReference type="ARBA" id="ARBA00023136"/>
    </source>
</evidence>
<evidence type="ECO:0000313" key="8">
    <source>
        <dbReference type="EMBL" id="GHP14482.1"/>
    </source>
</evidence>
<evidence type="ECO:0000256" key="6">
    <source>
        <dbReference type="SAM" id="Phobius"/>
    </source>
</evidence>
<feature type="transmembrane region" description="Helical" evidence="6">
    <location>
        <begin position="147"/>
        <end position="165"/>
    </location>
</feature>
<feature type="transmembrane region" description="Helical" evidence="6">
    <location>
        <begin position="67"/>
        <end position="88"/>
    </location>
</feature>
<protein>
    <recommendedName>
        <fullName evidence="7">Major facilitator superfamily (MFS) profile domain-containing protein</fullName>
    </recommendedName>
</protein>
<dbReference type="EMBL" id="BNJR01000016">
    <property type="protein sequence ID" value="GHP14482.1"/>
    <property type="molecule type" value="Genomic_DNA"/>
</dbReference>
<dbReference type="InterPro" id="IPR020846">
    <property type="entry name" value="MFS_dom"/>
</dbReference>
<gene>
    <name evidence="8" type="ORF">YK48G_19070</name>
</gene>
<dbReference type="Pfam" id="PF07690">
    <property type="entry name" value="MFS_1"/>
    <property type="match status" value="1"/>
</dbReference>
<organism evidence="8 9">
    <name type="scientific">Lentilactobacillus fungorum</name>
    <dbReference type="NCBI Taxonomy" id="2201250"/>
    <lineage>
        <taxon>Bacteria</taxon>
        <taxon>Bacillati</taxon>
        <taxon>Bacillota</taxon>
        <taxon>Bacilli</taxon>
        <taxon>Lactobacillales</taxon>
        <taxon>Lactobacillaceae</taxon>
        <taxon>Lentilactobacillus</taxon>
    </lineage>
</organism>
<dbReference type="Gene3D" id="1.20.1250.20">
    <property type="entry name" value="MFS general substrate transporter like domains"/>
    <property type="match status" value="1"/>
</dbReference>
<dbReference type="PROSITE" id="PS50850">
    <property type="entry name" value="MFS"/>
    <property type="match status" value="1"/>
</dbReference>